<feature type="transmembrane region" description="Helical" evidence="9">
    <location>
        <begin position="25"/>
        <end position="46"/>
    </location>
</feature>
<dbReference type="PROSITE" id="PS50893">
    <property type="entry name" value="ABC_TRANSPORTER_2"/>
    <property type="match status" value="1"/>
</dbReference>
<dbReference type="Gene3D" id="3.40.50.300">
    <property type="entry name" value="P-loop containing nucleotide triphosphate hydrolases"/>
    <property type="match status" value="1"/>
</dbReference>
<gene>
    <name evidence="12" type="ORF">HMPREF9081_1804</name>
</gene>
<dbReference type="PANTHER" id="PTHR24221:SF397">
    <property type="entry name" value="ABC TRANSPORTER, ATP-BINDING TRANSMEMBRANE PROTEIN"/>
    <property type="match status" value="1"/>
</dbReference>
<sequence>MQMIDALKKIWAFAGSERKNLNRSVLLGVLYAIFHALQIAALYVVLKGLMEHADGMDTAMQALVILAVSILGRSVVEYISQLQRVHAGYFMAANKRIAIGERLKRVPMGYFNESSLGRITGIATTVLGDVEETASMVLVNTLTGFLNTLILIPMVFVFDGRIGAVFIVGIALYLWVTATMEEKSRMLAPKRQAAQASLVEAVLEQLHGMHVIKAFNLTGKGDRQVRDALAESERANLSMERLFTPYVAAQELTLRFFSILIIATALYAHCTGTMSLLDVIMCIVFSFIAYQQLESAGSALSLLRVVCASIDEANETDAIPQLDESGRDIVPTHHDIALDRISFSYGERPLLRDISAEIPERSLTAIVGPSGSGKTTLCHLIARFWDVDAGTITIGGHNVKEYTLASLMAQISIVFQRVYLFHDTIENNIRFGRSQASRAEVIAAAKKAACHDFIMQLPNGYETMVGEGGANLSGGEKQRISIARAILKDAPIIIFDEATANVDPENEDRLQQAIEALTQDKTVIMIAHRLNTVRNAAQILVVADGRIVQRGTHEELIAEDGIYADFIASRRTAVGWRLSSSTDPSKIG</sequence>
<dbReference type="SMART" id="SM00382">
    <property type="entry name" value="AAA"/>
    <property type="match status" value="1"/>
</dbReference>
<dbReference type="eggNOG" id="COG1132">
    <property type="taxonomic scope" value="Bacteria"/>
</dbReference>
<evidence type="ECO:0000259" key="11">
    <source>
        <dbReference type="PROSITE" id="PS50929"/>
    </source>
</evidence>
<feature type="transmembrane region" description="Helical" evidence="9">
    <location>
        <begin position="259"/>
        <end position="290"/>
    </location>
</feature>
<evidence type="ECO:0000256" key="3">
    <source>
        <dbReference type="ARBA" id="ARBA00022475"/>
    </source>
</evidence>
<dbReference type="Proteomes" id="UP000004067">
    <property type="component" value="Unassembled WGS sequence"/>
</dbReference>
<organism evidence="12 13">
    <name type="scientific">Centipeda periodontii DSM 2778</name>
    <dbReference type="NCBI Taxonomy" id="888060"/>
    <lineage>
        <taxon>Bacteria</taxon>
        <taxon>Bacillati</taxon>
        <taxon>Bacillota</taxon>
        <taxon>Negativicutes</taxon>
        <taxon>Selenomonadales</taxon>
        <taxon>Selenomonadaceae</taxon>
        <taxon>Centipeda</taxon>
    </lineage>
</organism>
<dbReference type="InterPro" id="IPR017871">
    <property type="entry name" value="ABC_transporter-like_CS"/>
</dbReference>
<dbReference type="InterPro" id="IPR011527">
    <property type="entry name" value="ABC1_TM_dom"/>
</dbReference>
<keyword evidence="13" id="KW-1185">Reference proteome</keyword>
<keyword evidence="7 9" id="KW-1133">Transmembrane helix</keyword>
<protein>
    <submittedName>
        <fullName evidence="12">ABC superfamily ATP binding cassette transporter, ABC/membrane protein</fullName>
    </submittedName>
</protein>
<evidence type="ECO:0000256" key="9">
    <source>
        <dbReference type="SAM" id="Phobius"/>
    </source>
</evidence>
<dbReference type="PANTHER" id="PTHR24221">
    <property type="entry name" value="ATP-BINDING CASSETTE SUB-FAMILY B"/>
    <property type="match status" value="1"/>
</dbReference>
<keyword evidence="3" id="KW-1003">Cell membrane</keyword>
<evidence type="ECO:0000256" key="8">
    <source>
        <dbReference type="ARBA" id="ARBA00023136"/>
    </source>
</evidence>
<evidence type="ECO:0000256" key="6">
    <source>
        <dbReference type="ARBA" id="ARBA00022840"/>
    </source>
</evidence>
<evidence type="ECO:0000256" key="4">
    <source>
        <dbReference type="ARBA" id="ARBA00022692"/>
    </source>
</evidence>
<dbReference type="Gene3D" id="1.20.1560.10">
    <property type="entry name" value="ABC transporter type 1, transmembrane domain"/>
    <property type="match status" value="1"/>
</dbReference>
<evidence type="ECO:0000256" key="2">
    <source>
        <dbReference type="ARBA" id="ARBA00022448"/>
    </source>
</evidence>
<keyword evidence="5" id="KW-0547">Nucleotide-binding</keyword>
<dbReference type="Pfam" id="PF00005">
    <property type="entry name" value="ABC_tran"/>
    <property type="match status" value="1"/>
</dbReference>
<evidence type="ECO:0000313" key="12">
    <source>
        <dbReference type="EMBL" id="EGK58937.1"/>
    </source>
</evidence>
<dbReference type="STRING" id="888060.HMPREF9081_1804"/>
<evidence type="ECO:0000256" key="1">
    <source>
        <dbReference type="ARBA" id="ARBA00004651"/>
    </source>
</evidence>
<evidence type="ECO:0000259" key="10">
    <source>
        <dbReference type="PROSITE" id="PS50893"/>
    </source>
</evidence>
<reference evidence="12 13" key="1">
    <citation type="submission" date="2011-04" db="EMBL/GenBank/DDBJ databases">
        <authorList>
            <person name="Muzny D."/>
            <person name="Qin X."/>
            <person name="Deng J."/>
            <person name="Jiang H."/>
            <person name="Liu Y."/>
            <person name="Qu J."/>
            <person name="Song X.-Z."/>
            <person name="Zhang L."/>
            <person name="Thornton R."/>
            <person name="Coyle M."/>
            <person name="Francisco L."/>
            <person name="Jackson L."/>
            <person name="Javaid M."/>
            <person name="Korchina V."/>
            <person name="Kovar C."/>
            <person name="Mata R."/>
            <person name="Mathew T."/>
            <person name="Ngo R."/>
            <person name="Nguyen L."/>
            <person name="Nguyen N."/>
            <person name="Okwuonu G."/>
            <person name="Ongeri F."/>
            <person name="Pham C."/>
            <person name="Simmons D."/>
            <person name="Wilczek-Boney K."/>
            <person name="Hale W."/>
            <person name="Jakkamsetti A."/>
            <person name="Pham P."/>
            <person name="Ruth R."/>
            <person name="San Lucas F."/>
            <person name="Warren J."/>
            <person name="Zhang J."/>
            <person name="Zhao Z."/>
            <person name="Zhou C."/>
            <person name="Zhu D."/>
            <person name="Lee S."/>
            <person name="Bess C."/>
            <person name="Blankenburg K."/>
            <person name="Forbes L."/>
            <person name="Fu Q."/>
            <person name="Gubbala S."/>
            <person name="Hirani K."/>
            <person name="Jayaseelan J.C."/>
            <person name="Lara F."/>
            <person name="Munidasa M."/>
            <person name="Palculict T."/>
            <person name="Patil S."/>
            <person name="Pu L.-L."/>
            <person name="Saada N."/>
            <person name="Tang L."/>
            <person name="Weissenberger G."/>
            <person name="Zhu Y."/>
            <person name="Hemphill L."/>
            <person name="Shang Y."/>
            <person name="Youmans B."/>
            <person name="Ayvaz T."/>
            <person name="Ross M."/>
            <person name="Santibanez J."/>
            <person name="Aqrawi P."/>
            <person name="Gross S."/>
            <person name="Joshi V."/>
            <person name="Fowler G."/>
            <person name="Nazareth L."/>
            <person name="Reid J."/>
            <person name="Worley K."/>
            <person name="Petrosino J."/>
            <person name="Highlander S."/>
            <person name="Gibbs R."/>
        </authorList>
    </citation>
    <scope>NUCLEOTIDE SEQUENCE [LARGE SCALE GENOMIC DNA]</scope>
    <source>
        <strain evidence="12 13">DSM 2778</strain>
    </source>
</reference>
<dbReference type="Pfam" id="PF00664">
    <property type="entry name" value="ABC_membrane"/>
    <property type="match status" value="1"/>
</dbReference>
<dbReference type="InterPro" id="IPR027417">
    <property type="entry name" value="P-loop_NTPase"/>
</dbReference>
<accession>F5RNG8</accession>
<feature type="transmembrane region" description="Helical" evidence="9">
    <location>
        <begin position="162"/>
        <end position="180"/>
    </location>
</feature>
<feature type="transmembrane region" description="Helical" evidence="9">
    <location>
        <begin position="58"/>
        <end position="76"/>
    </location>
</feature>
<proteinExistence type="predicted"/>
<dbReference type="InterPro" id="IPR036640">
    <property type="entry name" value="ABC1_TM_sf"/>
</dbReference>
<feature type="domain" description="ABC transmembrane type-1" evidence="11">
    <location>
        <begin position="24"/>
        <end position="303"/>
    </location>
</feature>
<feature type="transmembrane region" description="Helical" evidence="9">
    <location>
        <begin position="137"/>
        <end position="156"/>
    </location>
</feature>
<dbReference type="GO" id="GO:0005886">
    <property type="term" value="C:plasma membrane"/>
    <property type="evidence" value="ECO:0007669"/>
    <property type="project" value="UniProtKB-SubCell"/>
</dbReference>
<name>F5RNG8_9FIRM</name>
<dbReference type="PROSITE" id="PS50929">
    <property type="entry name" value="ABC_TM1F"/>
    <property type="match status" value="1"/>
</dbReference>
<keyword evidence="2" id="KW-0813">Transport</keyword>
<dbReference type="FunFam" id="3.40.50.300:FF:000221">
    <property type="entry name" value="Multidrug ABC transporter ATP-binding protein"/>
    <property type="match status" value="1"/>
</dbReference>
<dbReference type="GO" id="GO:0016887">
    <property type="term" value="F:ATP hydrolysis activity"/>
    <property type="evidence" value="ECO:0007669"/>
    <property type="project" value="InterPro"/>
</dbReference>
<dbReference type="InterPro" id="IPR003439">
    <property type="entry name" value="ABC_transporter-like_ATP-bd"/>
</dbReference>
<keyword evidence="8 9" id="KW-0472">Membrane</keyword>
<dbReference type="SUPFAM" id="SSF90123">
    <property type="entry name" value="ABC transporter transmembrane region"/>
    <property type="match status" value="1"/>
</dbReference>
<dbReference type="GO" id="GO:0034040">
    <property type="term" value="F:ATPase-coupled lipid transmembrane transporter activity"/>
    <property type="evidence" value="ECO:0007669"/>
    <property type="project" value="TreeGrafter"/>
</dbReference>
<evidence type="ECO:0000256" key="7">
    <source>
        <dbReference type="ARBA" id="ARBA00022989"/>
    </source>
</evidence>
<dbReference type="InterPro" id="IPR039421">
    <property type="entry name" value="Type_1_exporter"/>
</dbReference>
<dbReference type="SUPFAM" id="SSF52540">
    <property type="entry name" value="P-loop containing nucleoside triphosphate hydrolases"/>
    <property type="match status" value="1"/>
</dbReference>
<dbReference type="AlphaFoldDB" id="F5RNG8"/>
<dbReference type="GO" id="GO:0005524">
    <property type="term" value="F:ATP binding"/>
    <property type="evidence" value="ECO:0007669"/>
    <property type="project" value="UniProtKB-KW"/>
</dbReference>
<dbReference type="PROSITE" id="PS00211">
    <property type="entry name" value="ABC_TRANSPORTER_1"/>
    <property type="match status" value="1"/>
</dbReference>
<comment type="subcellular location">
    <subcellularLocation>
        <location evidence="1">Cell membrane</location>
        <topology evidence="1">Multi-pass membrane protein</topology>
    </subcellularLocation>
</comment>
<evidence type="ECO:0000256" key="5">
    <source>
        <dbReference type="ARBA" id="ARBA00022741"/>
    </source>
</evidence>
<feature type="domain" description="ABC transporter" evidence="10">
    <location>
        <begin position="336"/>
        <end position="569"/>
    </location>
</feature>
<dbReference type="EMBL" id="AFHQ01000042">
    <property type="protein sequence ID" value="EGK58937.1"/>
    <property type="molecule type" value="Genomic_DNA"/>
</dbReference>
<keyword evidence="6" id="KW-0067">ATP-binding</keyword>
<comment type="caution">
    <text evidence="12">The sequence shown here is derived from an EMBL/GenBank/DDBJ whole genome shotgun (WGS) entry which is preliminary data.</text>
</comment>
<keyword evidence="4 9" id="KW-0812">Transmembrane</keyword>
<dbReference type="RefSeq" id="WP_006306806.1">
    <property type="nucleotide sequence ID" value="NZ_GL892076.1"/>
</dbReference>
<dbReference type="HOGENOM" id="CLU_000604_84_9_9"/>
<evidence type="ECO:0000313" key="13">
    <source>
        <dbReference type="Proteomes" id="UP000004067"/>
    </source>
</evidence>
<dbReference type="InterPro" id="IPR003593">
    <property type="entry name" value="AAA+_ATPase"/>
</dbReference>
<dbReference type="GO" id="GO:0140359">
    <property type="term" value="F:ABC-type transporter activity"/>
    <property type="evidence" value="ECO:0007669"/>
    <property type="project" value="InterPro"/>
</dbReference>